<dbReference type="Proteomes" id="UP000238350">
    <property type="component" value="Unassembled WGS sequence"/>
</dbReference>
<feature type="region of interest" description="Disordered" evidence="15">
    <location>
        <begin position="431"/>
        <end position="456"/>
    </location>
</feature>
<dbReference type="InterPro" id="IPR011993">
    <property type="entry name" value="PH-like_dom_sf"/>
</dbReference>
<evidence type="ECO:0000256" key="15">
    <source>
        <dbReference type="SAM" id="MobiDB-lite"/>
    </source>
</evidence>
<dbReference type="GeneID" id="36513931"/>
<evidence type="ECO:0000256" key="8">
    <source>
        <dbReference type="ARBA" id="ARBA00023011"/>
    </source>
</evidence>
<keyword evidence="6 17" id="KW-0808">Transferase</keyword>
<feature type="compositionally biased region" description="Polar residues" evidence="15">
    <location>
        <begin position="435"/>
        <end position="456"/>
    </location>
</feature>
<dbReference type="GO" id="GO:0016906">
    <property type="term" value="F:sterol 3-beta-glucosyltransferase activity"/>
    <property type="evidence" value="ECO:0007669"/>
    <property type="project" value="UniProtKB-EC"/>
</dbReference>
<evidence type="ECO:0000313" key="18">
    <source>
        <dbReference type="Proteomes" id="UP000238350"/>
    </source>
</evidence>
<evidence type="ECO:0000256" key="13">
    <source>
        <dbReference type="ARBA" id="ARBA00047886"/>
    </source>
</evidence>
<proteinExistence type="inferred from homology"/>
<sequence>MAPDLNFSKVADTIKSIVIPDDSASKESGDNVQASYFKFLAASADDDSDSDTEIDDESMYSVSTAIDDKLDPEAEAENLRSKLRTMMAPGDEYDGSVQITDIVRERLGATGQEKLLGQIPAWQLTDVLCQGKSLLSANNIYFYAPLPYTGSRVIMEGTLRKRSSKGMGFTRYWYILRHDALAHYNSAADPYFPAGIIPLYNVKYVDHQPKENGEPSSSIYIVMNDDETVHLKADSPNSAHEWAKAIQKAIFVVRNKGEYAKVVIPFENVLTVSIVPVLDVAKSLRLVYIPGPGLKAQETVMLFFSRGEDAFNALVKYWKLKVGEDKIQTAGGPEKLALKNQSITVTKSVFNSTYFSGRCHKLPEHITEQLFRAPRDDPSATTMISQKIVDTGTSVVSGTSSVVKGSLGLFSLHKVVGSHLKQAATEWIPEREKSISASQSERPSVSGSPVLSPQITSDVDIDEAVRRAAAERSGMEDTDFTGSAKAMLSRIFNASASIAYSVTDTKCNPEEDMHVITDDERAEANERFQSQFSFSRRISLLSYYKCLLQRGKGQAMSGLIFLTNRYVCWRRAVVTSKTRMILPIDDVQSVEICEKSKFGNFGVQLHIRGSDPIYTELTTKDACESFVKCLTKLMEEEAEHSKNHTGDSSDSLDFVRYQLIQARLATYEDHLSDKVQMRIPPLVVDPYSRETNESFLVKPQEKLRITILTIGSRGDVQPYIALCQGLMAEGHICRICTHAEFRDFVEGYGIEFREVAGDPKALMQIMIDHGSFSLSFLKEAASKFRSWVTELLESAWVACQDSDVLIESPSAMAGVHIAEGLGIPYFRAFTMPWTRTHAYPHAFIVPDSNLGGSYNYMTYVMFENMMWRGTSHQINKWRKKTIGIRGTSLEGMRQQQIPFLYCVSPHVLVPPIDEPDWVHYTGYWQLEQDDTYKPPEELVAFMKKARDDKVPLVYIGFGSIVVDDVEKLTNDVVYGVEKAKVRAVVVKGWAERSSDGTKKEGAKTLASKSIYTVDAIPHQWLFPKVDAAVHHGGSGTTGMSLSCGIPTVIKPFFGDQFFYALRVTDLGCGLALKKITGDGLAKVLVEATSNKSIIERAKVIGEQISLENGVARAIQCIYRELPYAQSLVRPRKDVVYNPRRIAPTLSRTSATGDDEKKKKWYKGGSLFGR</sequence>
<keyword evidence="8" id="KW-0756">Sterol biosynthesis</keyword>
<comment type="caution">
    <text evidence="17">The sequence shown here is derived from an EMBL/GenBank/DDBJ whole genome shotgun (WGS) entry which is preliminary data.</text>
</comment>
<dbReference type="AlphaFoldDB" id="A0A2T0FC27"/>
<evidence type="ECO:0000256" key="4">
    <source>
        <dbReference type="ARBA" id="ARBA00022516"/>
    </source>
</evidence>
<comment type="catalytic activity">
    <reaction evidence="13">
        <text>ergosterol + UDP-alpha-D-glucose = ergosteryl 3-beta-D-glucoside + UDP + H(+)</text>
        <dbReference type="Rhea" id="RHEA:61836"/>
        <dbReference type="ChEBI" id="CHEBI:15378"/>
        <dbReference type="ChEBI" id="CHEBI:16933"/>
        <dbReference type="ChEBI" id="CHEBI:52973"/>
        <dbReference type="ChEBI" id="CHEBI:58223"/>
        <dbReference type="ChEBI" id="CHEBI:58885"/>
    </reaction>
    <physiologicalReaction direction="left-to-right" evidence="13">
        <dbReference type="Rhea" id="RHEA:61837"/>
    </physiologicalReaction>
</comment>
<evidence type="ECO:0000256" key="12">
    <source>
        <dbReference type="ARBA" id="ARBA00029843"/>
    </source>
</evidence>
<dbReference type="SUPFAM" id="SSF53756">
    <property type="entry name" value="UDP-Glycosyltransferase/glycogen phosphorylase"/>
    <property type="match status" value="1"/>
</dbReference>
<dbReference type="InterPro" id="IPR001849">
    <property type="entry name" value="PH_domain"/>
</dbReference>
<evidence type="ECO:0000256" key="6">
    <source>
        <dbReference type="ARBA" id="ARBA00022679"/>
    </source>
</evidence>
<dbReference type="CDD" id="cd03784">
    <property type="entry name" value="GT1_Gtf-like"/>
    <property type="match status" value="1"/>
</dbReference>
<dbReference type="EC" id="2.4.1.173" evidence="2"/>
<dbReference type="Pfam" id="PF02893">
    <property type="entry name" value="GRAM"/>
    <property type="match status" value="1"/>
</dbReference>
<dbReference type="PANTHER" id="PTHR48050">
    <property type="entry name" value="STEROL 3-BETA-GLUCOSYLTRANSFERASE"/>
    <property type="match status" value="1"/>
</dbReference>
<gene>
    <name evidence="17" type="ORF">B9G98_00182</name>
</gene>
<keyword evidence="18" id="KW-1185">Reference proteome</keyword>
<evidence type="ECO:0000256" key="14">
    <source>
        <dbReference type="ARBA" id="ARBA00049453"/>
    </source>
</evidence>
<dbReference type="STRING" id="45607.A0A2T0FC27"/>
<dbReference type="OrthoDB" id="10261837at2759"/>
<evidence type="ECO:0000256" key="10">
    <source>
        <dbReference type="ARBA" id="ARBA00023166"/>
    </source>
</evidence>
<dbReference type="FunFam" id="3.40.50.2000:FF:000029">
    <property type="entry name" value="Sterol 3-beta-glucosyltransferase"/>
    <property type="match status" value="1"/>
</dbReference>
<dbReference type="GO" id="GO:0016126">
    <property type="term" value="P:sterol biosynthetic process"/>
    <property type="evidence" value="ECO:0007669"/>
    <property type="project" value="UniProtKB-KW"/>
</dbReference>
<name>A0A2T0FC27_9ASCO</name>
<comment type="catalytic activity">
    <reaction evidence="14">
        <text>a sterol + UDP-alpha-D-glucose = a sterol 3-beta-D-glucoside + UDP + H(+)</text>
        <dbReference type="Rhea" id="RHEA:22724"/>
        <dbReference type="ChEBI" id="CHEBI:15378"/>
        <dbReference type="ChEBI" id="CHEBI:15889"/>
        <dbReference type="ChEBI" id="CHEBI:37424"/>
        <dbReference type="ChEBI" id="CHEBI:58223"/>
        <dbReference type="ChEBI" id="CHEBI:58885"/>
        <dbReference type="EC" id="2.4.1.173"/>
    </reaction>
    <physiologicalReaction direction="left-to-right" evidence="14">
        <dbReference type="Rhea" id="RHEA:22725"/>
    </physiologicalReaction>
</comment>
<evidence type="ECO:0000256" key="5">
    <source>
        <dbReference type="ARBA" id="ARBA00022676"/>
    </source>
</evidence>
<evidence type="ECO:0000256" key="1">
    <source>
        <dbReference type="ARBA" id="ARBA00006962"/>
    </source>
</evidence>
<dbReference type="Pfam" id="PF06722">
    <property type="entry name" value="EryCIII-like_C"/>
    <property type="match status" value="1"/>
</dbReference>
<keyword evidence="9" id="KW-0443">Lipid metabolism</keyword>
<keyword evidence="10" id="KW-1207">Sterol metabolism</keyword>
<dbReference type="Gene3D" id="3.40.50.2000">
    <property type="entry name" value="Glycogen Phosphorylase B"/>
    <property type="match status" value="2"/>
</dbReference>
<keyword evidence="7" id="KW-0752">Steroid biosynthesis</keyword>
<evidence type="ECO:0000256" key="9">
    <source>
        <dbReference type="ARBA" id="ARBA00023098"/>
    </source>
</evidence>
<evidence type="ECO:0000256" key="3">
    <source>
        <dbReference type="ARBA" id="ARBA00017894"/>
    </source>
</evidence>
<dbReference type="InterPro" id="IPR004182">
    <property type="entry name" value="GRAM"/>
</dbReference>
<dbReference type="InterPro" id="IPR004276">
    <property type="entry name" value="GlycoTrans_28_N"/>
</dbReference>
<dbReference type="Pfam" id="PF00169">
    <property type="entry name" value="PH"/>
    <property type="match status" value="1"/>
</dbReference>
<keyword evidence="4" id="KW-0444">Lipid biosynthesis</keyword>
<evidence type="ECO:0000256" key="7">
    <source>
        <dbReference type="ARBA" id="ARBA00022955"/>
    </source>
</evidence>
<comment type="similarity">
    <text evidence="1">Belongs to the glycosyltransferase 28 family.</text>
</comment>
<feature type="domain" description="PH" evidence="16">
    <location>
        <begin position="152"/>
        <end position="251"/>
    </location>
</feature>
<dbReference type="InterPro" id="IPR010610">
    <property type="entry name" value="EryCIII-like_C"/>
</dbReference>
<reference evidence="17 18" key="1">
    <citation type="submission" date="2017-04" db="EMBL/GenBank/DDBJ databases">
        <title>Genome sequencing of [Candida] sorbophila.</title>
        <authorList>
            <person name="Ahn J.O."/>
        </authorList>
    </citation>
    <scope>NUCLEOTIDE SEQUENCE [LARGE SCALE GENOMIC DNA]</scope>
    <source>
        <strain evidence="17 18">DS02</strain>
    </source>
</reference>
<evidence type="ECO:0000256" key="2">
    <source>
        <dbReference type="ARBA" id="ARBA00012650"/>
    </source>
</evidence>
<evidence type="ECO:0000256" key="11">
    <source>
        <dbReference type="ARBA" id="ARBA00023221"/>
    </source>
</evidence>
<dbReference type="FunFam" id="3.40.50.2000:FF:000009">
    <property type="entry name" value="Sterol 3-beta-glucosyltransferase UGT80A2"/>
    <property type="match status" value="1"/>
</dbReference>
<dbReference type="PROSITE" id="PS50003">
    <property type="entry name" value="PH_DOMAIN"/>
    <property type="match status" value="1"/>
</dbReference>
<evidence type="ECO:0000259" key="16">
    <source>
        <dbReference type="PROSITE" id="PS50003"/>
    </source>
</evidence>
<dbReference type="PANTHER" id="PTHR48050:SF25">
    <property type="entry name" value="STEROL 3-BETA-GLUCOSYLTRANSFERASE"/>
    <property type="match status" value="1"/>
</dbReference>
<organism evidence="17 18">
    <name type="scientific">Wickerhamiella sorbophila</name>
    <dbReference type="NCBI Taxonomy" id="45607"/>
    <lineage>
        <taxon>Eukaryota</taxon>
        <taxon>Fungi</taxon>
        <taxon>Dikarya</taxon>
        <taxon>Ascomycota</taxon>
        <taxon>Saccharomycotina</taxon>
        <taxon>Dipodascomycetes</taxon>
        <taxon>Dipodascales</taxon>
        <taxon>Trichomonascaceae</taxon>
        <taxon>Wickerhamiella</taxon>
    </lineage>
</organism>
<dbReference type="Pfam" id="PF03033">
    <property type="entry name" value="Glyco_transf_28"/>
    <property type="match status" value="1"/>
</dbReference>
<keyword evidence="5" id="KW-0328">Glycosyltransferase</keyword>
<dbReference type="InterPro" id="IPR002213">
    <property type="entry name" value="UDP_glucos_trans"/>
</dbReference>
<dbReference type="InterPro" id="IPR050426">
    <property type="entry name" value="Glycosyltransferase_28"/>
</dbReference>
<dbReference type="RefSeq" id="XP_024662508.1">
    <property type="nucleotide sequence ID" value="XM_024806740.1"/>
</dbReference>
<dbReference type="SUPFAM" id="SSF50729">
    <property type="entry name" value="PH domain-like"/>
    <property type="match status" value="1"/>
</dbReference>
<protein>
    <recommendedName>
        <fullName evidence="3">Sterol 3-beta-glucosyltransferase</fullName>
        <ecNumber evidence="2">2.4.1.173</ecNumber>
    </recommendedName>
    <alternativeName>
        <fullName evidence="12">Autophagy-related protein 26</fullName>
    </alternativeName>
</protein>
<dbReference type="SMART" id="SM00233">
    <property type="entry name" value="PH"/>
    <property type="match status" value="2"/>
</dbReference>
<keyword evidence="11" id="KW-0753">Steroid metabolism</keyword>
<evidence type="ECO:0000313" key="17">
    <source>
        <dbReference type="EMBL" id="PRT52562.1"/>
    </source>
</evidence>
<dbReference type="Gene3D" id="2.30.29.30">
    <property type="entry name" value="Pleckstrin-homology domain (PH domain)/Phosphotyrosine-binding domain (PTB)"/>
    <property type="match status" value="2"/>
</dbReference>
<dbReference type="EMBL" id="NDIQ01000001">
    <property type="protein sequence ID" value="PRT52562.1"/>
    <property type="molecule type" value="Genomic_DNA"/>
</dbReference>
<accession>A0A2T0FC27</accession>
<dbReference type="GO" id="GO:0005975">
    <property type="term" value="P:carbohydrate metabolic process"/>
    <property type="evidence" value="ECO:0007669"/>
    <property type="project" value="InterPro"/>
</dbReference>